<dbReference type="SUPFAM" id="SSF53335">
    <property type="entry name" value="S-adenosyl-L-methionine-dependent methyltransferases"/>
    <property type="match status" value="1"/>
</dbReference>
<dbReference type="Gene3D" id="3.40.50.150">
    <property type="entry name" value="Vaccinia Virus protein VP39"/>
    <property type="match status" value="1"/>
</dbReference>
<evidence type="ECO:0000259" key="2">
    <source>
        <dbReference type="Pfam" id="PF01728"/>
    </source>
</evidence>
<keyword evidence="4" id="KW-1185">Reference proteome</keyword>
<proteinExistence type="predicted"/>
<comment type="caution">
    <text evidence="3">The sequence shown here is derived from an EMBL/GenBank/DDBJ whole genome shotgun (WGS) entry which is preliminary data.</text>
</comment>
<reference evidence="3 4" key="1">
    <citation type="submission" date="2017-10" db="EMBL/GenBank/DDBJ databases">
        <title>Comparative genomics in systemic dimorphic fungi from Ajellomycetaceae.</title>
        <authorList>
            <person name="Munoz J.F."/>
            <person name="Mcewen J.G."/>
            <person name="Clay O.K."/>
            <person name="Cuomo C.A."/>
        </authorList>
    </citation>
    <scope>NUCLEOTIDE SEQUENCE [LARGE SCALE GENOMIC DNA]</scope>
    <source>
        <strain evidence="3 4">UAMH5409</strain>
    </source>
</reference>
<dbReference type="Proteomes" id="UP000223968">
    <property type="component" value="Unassembled WGS sequence"/>
</dbReference>
<dbReference type="AlphaFoldDB" id="A0A2B7WLA0"/>
<feature type="compositionally biased region" description="Polar residues" evidence="1">
    <location>
        <begin position="15"/>
        <end position="29"/>
    </location>
</feature>
<sequence>MSDTDAPTDVAGSQGIENQESCSSGQRSQSENRNRAIIVAYLVENVAEFRKLNGLRKKGWNSKYGDRFFERQRAIADNPDTKAVKHFYYMMGKIGNEIHLSTGAFRVSRSREDPMILDMCMAPGGFVKKALELNPKSRALAFSLPPSKGGHEVLLPESPKVALRFLDITMLAADMGVAEIPADHPDAKNFLPQQFQSEQLFDLIFCDGQVLRTHERAAYRNCLMREPCRLTVTQLALGLEHVRENGTMIVLLHKLESWESVQVLYTFSKFCSVRVFKPGRFHAKRSSFYMVATKIQNRHPEAVLAVSRWKQLYRAATFGTDEEYKEENEENGLRVETVLEEFGPELVRLGRDIWNIQAAALAKAPFMKDALD</sequence>
<organism evidence="3 4">
    <name type="scientific">Helicocarpus griseus UAMH5409</name>
    <dbReference type="NCBI Taxonomy" id="1447875"/>
    <lineage>
        <taxon>Eukaryota</taxon>
        <taxon>Fungi</taxon>
        <taxon>Dikarya</taxon>
        <taxon>Ascomycota</taxon>
        <taxon>Pezizomycotina</taxon>
        <taxon>Eurotiomycetes</taxon>
        <taxon>Eurotiomycetidae</taxon>
        <taxon>Onygenales</taxon>
        <taxon>Ajellomycetaceae</taxon>
        <taxon>Helicocarpus</taxon>
    </lineage>
</organism>
<evidence type="ECO:0000313" key="4">
    <source>
        <dbReference type="Proteomes" id="UP000223968"/>
    </source>
</evidence>
<dbReference type="GO" id="GO:0032259">
    <property type="term" value="P:methylation"/>
    <property type="evidence" value="ECO:0007669"/>
    <property type="project" value="InterPro"/>
</dbReference>
<dbReference type="GO" id="GO:0008168">
    <property type="term" value="F:methyltransferase activity"/>
    <property type="evidence" value="ECO:0007669"/>
    <property type="project" value="InterPro"/>
</dbReference>
<dbReference type="InterPro" id="IPR002877">
    <property type="entry name" value="RNA_MeTrfase_FtsJ_dom"/>
</dbReference>
<name>A0A2B7WLA0_9EURO</name>
<dbReference type="OrthoDB" id="417125at2759"/>
<evidence type="ECO:0000313" key="3">
    <source>
        <dbReference type="EMBL" id="PGG97287.1"/>
    </source>
</evidence>
<accession>A0A2B7WLA0</accession>
<dbReference type="EMBL" id="PDNB01000252">
    <property type="protein sequence ID" value="PGG97287.1"/>
    <property type="molecule type" value="Genomic_DNA"/>
</dbReference>
<protein>
    <recommendedName>
        <fullName evidence="2">Ribosomal RNA methyltransferase FtsJ domain-containing protein</fullName>
    </recommendedName>
</protein>
<evidence type="ECO:0000256" key="1">
    <source>
        <dbReference type="SAM" id="MobiDB-lite"/>
    </source>
</evidence>
<feature type="domain" description="Ribosomal RNA methyltransferase FtsJ" evidence="2">
    <location>
        <begin position="114"/>
        <end position="293"/>
    </location>
</feature>
<feature type="region of interest" description="Disordered" evidence="1">
    <location>
        <begin position="1"/>
        <end position="29"/>
    </location>
</feature>
<gene>
    <name evidence="3" type="ORF">AJ79_09273</name>
</gene>
<dbReference type="InterPro" id="IPR029063">
    <property type="entry name" value="SAM-dependent_MTases_sf"/>
</dbReference>
<dbReference type="STRING" id="1447875.A0A2B7WLA0"/>
<dbReference type="Pfam" id="PF01728">
    <property type="entry name" value="FtsJ"/>
    <property type="match status" value="1"/>
</dbReference>